<dbReference type="InterPro" id="IPR057326">
    <property type="entry name" value="KR_dom"/>
</dbReference>
<dbReference type="PROSITE" id="PS00061">
    <property type="entry name" value="ADH_SHORT"/>
    <property type="match status" value="1"/>
</dbReference>
<evidence type="ECO:0000313" key="4">
    <source>
        <dbReference type="Proteomes" id="UP001153292"/>
    </source>
</evidence>
<protein>
    <recommendedName>
        <fullName evidence="2">Ketoreductase domain-containing protein</fullName>
    </recommendedName>
</protein>
<organism evidence="3 4">
    <name type="scientific">Chilo suppressalis</name>
    <name type="common">Asiatic rice borer moth</name>
    <dbReference type="NCBI Taxonomy" id="168631"/>
    <lineage>
        <taxon>Eukaryota</taxon>
        <taxon>Metazoa</taxon>
        <taxon>Ecdysozoa</taxon>
        <taxon>Arthropoda</taxon>
        <taxon>Hexapoda</taxon>
        <taxon>Insecta</taxon>
        <taxon>Pterygota</taxon>
        <taxon>Neoptera</taxon>
        <taxon>Endopterygota</taxon>
        <taxon>Lepidoptera</taxon>
        <taxon>Glossata</taxon>
        <taxon>Ditrysia</taxon>
        <taxon>Pyraloidea</taxon>
        <taxon>Crambidae</taxon>
        <taxon>Crambinae</taxon>
        <taxon>Chilo</taxon>
    </lineage>
</organism>
<dbReference type="PANTHER" id="PTHR43975:SF2">
    <property type="entry name" value="EG:BACR7A4.14 PROTEIN-RELATED"/>
    <property type="match status" value="1"/>
</dbReference>
<dbReference type="PRINTS" id="PR00081">
    <property type="entry name" value="GDHRDH"/>
</dbReference>
<feature type="domain" description="Ketoreductase" evidence="2">
    <location>
        <begin position="6"/>
        <end position="190"/>
    </location>
</feature>
<dbReference type="Proteomes" id="UP001153292">
    <property type="component" value="Chromosome 21"/>
</dbReference>
<dbReference type="Gene3D" id="3.40.50.720">
    <property type="entry name" value="NAD(P)-binding Rossmann-like Domain"/>
    <property type="match status" value="1"/>
</dbReference>
<dbReference type="InterPro" id="IPR020904">
    <property type="entry name" value="Sc_DH/Rdtase_CS"/>
</dbReference>
<gene>
    <name evidence="3" type="ORF">CHILSU_LOCUS5839</name>
</gene>
<accession>A0ABN8B4T1</accession>
<proteinExistence type="predicted"/>
<reference evidence="3" key="1">
    <citation type="submission" date="2021-12" db="EMBL/GenBank/DDBJ databases">
        <authorList>
            <person name="King R."/>
        </authorList>
    </citation>
    <scope>NUCLEOTIDE SEQUENCE</scope>
</reference>
<keyword evidence="1" id="KW-0560">Oxidoreductase</keyword>
<dbReference type="PRINTS" id="PR00080">
    <property type="entry name" value="SDRFAMILY"/>
</dbReference>
<dbReference type="SUPFAM" id="SSF51735">
    <property type="entry name" value="NAD(P)-binding Rossmann-fold domains"/>
    <property type="match status" value="1"/>
</dbReference>
<evidence type="ECO:0000259" key="2">
    <source>
        <dbReference type="SMART" id="SM00822"/>
    </source>
</evidence>
<dbReference type="SMART" id="SM00822">
    <property type="entry name" value="PKS_KR"/>
    <property type="match status" value="1"/>
</dbReference>
<name>A0ABN8B4T1_CHISP</name>
<evidence type="ECO:0000256" key="1">
    <source>
        <dbReference type="ARBA" id="ARBA00023002"/>
    </source>
</evidence>
<dbReference type="EMBL" id="OU963914">
    <property type="protein sequence ID" value="CAH0402594.1"/>
    <property type="molecule type" value="Genomic_DNA"/>
</dbReference>
<dbReference type="Pfam" id="PF13561">
    <property type="entry name" value="adh_short_C2"/>
    <property type="match status" value="1"/>
</dbReference>
<evidence type="ECO:0000313" key="3">
    <source>
        <dbReference type="EMBL" id="CAH0402594.1"/>
    </source>
</evidence>
<dbReference type="InterPro" id="IPR002347">
    <property type="entry name" value="SDR_fam"/>
</dbReference>
<sequence>MSFSGKVVLVTGASSGIGAATAVMFCKEGASVVLVARNEAKLKSVSEQCAAAGGKHALIKADVSSDGDVKRIINSTIEKFSKLDILVNNAGIIAYGDILSGTILDTYDQISKTNLRAVIHVTMLAAPHLVNSKGNIINISSVASRMIVNKFSAYSTSKAGLDQFTRCAAAELASSGVRVNSISPGPVDTDIFFNAGALPEFVARGIETPLGRVSQSDEIADLILYLASDKAKGITGSNFVSDNGVLLQVFDNKK</sequence>
<dbReference type="PANTHER" id="PTHR43975">
    <property type="entry name" value="ZGC:101858"/>
    <property type="match status" value="1"/>
</dbReference>
<dbReference type="InterPro" id="IPR036291">
    <property type="entry name" value="NAD(P)-bd_dom_sf"/>
</dbReference>
<keyword evidence="4" id="KW-1185">Reference proteome</keyword>